<proteinExistence type="predicted"/>
<comment type="caution">
    <text evidence="5">The sequence shown here is derived from an EMBL/GenBank/DDBJ whole genome shotgun (WGS) entry which is preliminary data.</text>
</comment>
<evidence type="ECO:0000313" key="5">
    <source>
        <dbReference type="EMBL" id="TLH65611.1"/>
    </source>
</evidence>
<dbReference type="Pfam" id="PF13377">
    <property type="entry name" value="Peripla_BP_3"/>
    <property type="match status" value="1"/>
</dbReference>
<evidence type="ECO:0000259" key="4">
    <source>
        <dbReference type="PROSITE" id="PS50932"/>
    </source>
</evidence>
<dbReference type="Proteomes" id="UP000309984">
    <property type="component" value="Unassembled WGS sequence"/>
</dbReference>
<dbReference type="PANTHER" id="PTHR30146:SF153">
    <property type="entry name" value="LACTOSE OPERON REPRESSOR"/>
    <property type="match status" value="1"/>
</dbReference>
<keyword evidence="6" id="KW-1185">Reference proteome</keyword>
<dbReference type="CDD" id="cd01392">
    <property type="entry name" value="HTH_LacI"/>
    <property type="match status" value="1"/>
</dbReference>
<dbReference type="SUPFAM" id="SSF53822">
    <property type="entry name" value="Periplasmic binding protein-like I"/>
    <property type="match status" value="1"/>
</dbReference>
<dbReference type="Pfam" id="PF00356">
    <property type="entry name" value="LacI"/>
    <property type="match status" value="1"/>
</dbReference>
<dbReference type="PANTHER" id="PTHR30146">
    <property type="entry name" value="LACI-RELATED TRANSCRIPTIONAL REPRESSOR"/>
    <property type="match status" value="1"/>
</dbReference>
<dbReference type="SMART" id="SM00354">
    <property type="entry name" value="HTH_LACI"/>
    <property type="match status" value="1"/>
</dbReference>
<dbReference type="GO" id="GO:0000976">
    <property type="term" value="F:transcription cis-regulatory region binding"/>
    <property type="evidence" value="ECO:0007669"/>
    <property type="project" value="TreeGrafter"/>
</dbReference>
<feature type="domain" description="HTH lacI-type" evidence="4">
    <location>
        <begin position="8"/>
        <end position="62"/>
    </location>
</feature>
<accession>A0AA94RC48</accession>
<dbReference type="InterPro" id="IPR028082">
    <property type="entry name" value="Peripla_BP_I"/>
</dbReference>
<dbReference type="AlphaFoldDB" id="A0AA94RC48"/>
<protein>
    <submittedName>
        <fullName evidence="5">LacI family transcriptional regulator</fullName>
    </submittedName>
</protein>
<evidence type="ECO:0000256" key="1">
    <source>
        <dbReference type="ARBA" id="ARBA00023015"/>
    </source>
</evidence>
<evidence type="ECO:0000256" key="3">
    <source>
        <dbReference type="ARBA" id="ARBA00023163"/>
    </source>
</evidence>
<keyword evidence="3" id="KW-0804">Transcription</keyword>
<dbReference type="SUPFAM" id="SSF47413">
    <property type="entry name" value="lambda repressor-like DNA-binding domains"/>
    <property type="match status" value="1"/>
</dbReference>
<dbReference type="InterPro" id="IPR046335">
    <property type="entry name" value="LacI/GalR-like_sensor"/>
</dbReference>
<dbReference type="Gene3D" id="3.40.50.2300">
    <property type="match status" value="2"/>
</dbReference>
<sequence>MTQRRTRPTIHDVARRAGVSATTVSHTFSGKGVVAAPTRQHVREVARQLGYRPDVVAQGLRNSRLGVLALVLRPLETLDSFLPEGVDYFLRFAGQAALAAMELGYGLMLVADPTREDSPAAALACDGFLITEPVSNDPLVAMLSEEHIPFLSVGRDPENAGYDSWLDTGTASMTRQVLQHLQDAGATRIALVTGTDRNSWNLDTESTYRDWAAQHGQEPLVVHQPETAGQVGGTAAFDELFSAATTPDAVYCLTGRHAAGMLSALTGHDLRVPDDVQLVAGSDSEQTRSAVPAITAVDLGPELLARVAVTTLANRLDAVDRPIPNGDLCGRLITRGSTRPMMPR</sequence>
<dbReference type="InterPro" id="IPR010982">
    <property type="entry name" value="Lambda_DNA-bd_dom_sf"/>
</dbReference>
<reference evidence="5 6" key="1">
    <citation type="submission" date="2018-01" db="EMBL/GenBank/DDBJ databases">
        <title>Comparative genomics of Mycobacterium mucogenicum and Mycobacterium neoaurum clade members emphasizing tRNA and non-coding RNA.</title>
        <authorList>
            <person name="Behra P.R.K."/>
            <person name="Pettersson B.M.F."/>
            <person name="Das S."/>
            <person name="Dasgupta S."/>
            <person name="Kirsebom L.A."/>
        </authorList>
    </citation>
    <scope>NUCLEOTIDE SEQUENCE [LARGE SCALE GENOMIC DNA]</scope>
    <source>
        <strain evidence="5 6">DSM 45104</strain>
    </source>
</reference>
<dbReference type="InterPro" id="IPR000843">
    <property type="entry name" value="HTH_LacI"/>
</dbReference>
<dbReference type="Gene3D" id="1.10.260.40">
    <property type="entry name" value="lambda repressor-like DNA-binding domains"/>
    <property type="match status" value="1"/>
</dbReference>
<dbReference type="PROSITE" id="PS50932">
    <property type="entry name" value="HTH_LACI_2"/>
    <property type="match status" value="1"/>
</dbReference>
<dbReference type="GO" id="GO:0003700">
    <property type="term" value="F:DNA-binding transcription factor activity"/>
    <property type="evidence" value="ECO:0007669"/>
    <property type="project" value="TreeGrafter"/>
</dbReference>
<gene>
    <name evidence="5" type="ORF">C1S79_16985</name>
</gene>
<dbReference type="RefSeq" id="WP_138249787.1">
    <property type="nucleotide sequence ID" value="NZ_AP022616.1"/>
</dbReference>
<name>A0AA94RC48_9MYCO</name>
<evidence type="ECO:0000313" key="6">
    <source>
        <dbReference type="Proteomes" id="UP000309984"/>
    </source>
</evidence>
<organism evidence="5 6">
    <name type="scientific">Mycolicibacterium phocaicum</name>
    <dbReference type="NCBI Taxonomy" id="319706"/>
    <lineage>
        <taxon>Bacteria</taxon>
        <taxon>Bacillati</taxon>
        <taxon>Actinomycetota</taxon>
        <taxon>Actinomycetes</taxon>
        <taxon>Mycobacteriales</taxon>
        <taxon>Mycobacteriaceae</taxon>
        <taxon>Mycolicibacterium</taxon>
    </lineage>
</organism>
<keyword evidence="1" id="KW-0805">Transcription regulation</keyword>
<evidence type="ECO:0000256" key="2">
    <source>
        <dbReference type="ARBA" id="ARBA00023125"/>
    </source>
</evidence>
<dbReference type="EMBL" id="POTM01000043">
    <property type="protein sequence ID" value="TLH65611.1"/>
    <property type="molecule type" value="Genomic_DNA"/>
</dbReference>
<keyword evidence="2" id="KW-0238">DNA-binding</keyword>